<evidence type="ECO:0000313" key="3">
    <source>
        <dbReference type="Proteomes" id="UP000823613"/>
    </source>
</evidence>
<feature type="coiled-coil region" evidence="1">
    <location>
        <begin position="1043"/>
        <end position="1070"/>
    </location>
</feature>
<dbReference type="Proteomes" id="UP000823613">
    <property type="component" value="Unassembled WGS sequence"/>
</dbReference>
<evidence type="ECO:0000313" key="2">
    <source>
        <dbReference type="EMBL" id="MBO8428021.1"/>
    </source>
</evidence>
<organism evidence="2 3">
    <name type="scientific">Candidatus Onthovivens merdipullorum</name>
    <dbReference type="NCBI Taxonomy" id="2840889"/>
    <lineage>
        <taxon>Bacteria</taxon>
        <taxon>Bacillati</taxon>
        <taxon>Bacillota</taxon>
        <taxon>Bacilli</taxon>
        <taxon>Bacillales</taxon>
        <taxon>Candidatus Onthovivens</taxon>
    </lineage>
</organism>
<comment type="caution">
    <text evidence="2">The sequence shown here is derived from an EMBL/GenBank/DDBJ whole genome shotgun (WGS) entry which is preliminary data.</text>
</comment>
<accession>A0A9D9DIS7</accession>
<reference evidence="2" key="2">
    <citation type="journal article" date="2021" name="PeerJ">
        <title>Extensive microbial diversity within the chicken gut microbiome revealed by metagenomics and culture.</title>
        <authorList>
            <person name="Gilroy R."/>
            <person name="Ravi A."/>
            <person name="Getino M."/>
            <person name="Pursley I."/>
            <person name="Horton D.L."/>
            <person name="Alikhan N.F."/>
            <person name="Baker D."/>
            <person name="Gharbi K."/>
            <person name="Hall N."/>
            <person name="Watson M."/>
            <person name="Adriaenssens E.M."/>
            <person name="Foster-Nyarko E."/>
            <person name="Jarju S."/>
            <person name="Secka A."/>
            <person name="Antonio M."/>
            <person name="Oren A."/>
            <person name="Chaudhuri R.R."/>
            <person name="La Ragione R."/>
            <person name="Hildebrand F."/>
            <person name="Pallen M.J."/>
        </authorList>
    </citation>
    <scope>NUCLEOTIDE SEQUENCE</scope>
    <source>
        <strain evidence="2">11159</strain>
    </source>
</reference>
<feature type="coiled-coil region" evidence="1">
    <location>
        <begin position="1249"/>
        <end position="1320"/>
    </location>
</feature>
<name>A0A9D9DIS7_9BACL</name>
<reference evidence="2" key="1">
    <citation type="submission" date="2020-10" db="EMBL/GenBank/DDBJ databases">
        <authorList>
            <person name="Gilroy R."/>
        </authorList>
    </citation>
    <scope>NUCLEOTIDE SEQUENCE</scope>
    <source>
        <strain evidence="2">11159</strain>
    </source>
</reference>
<keyword evidence="1" id="KW-0175">Coiled coil</keyword>
<gene>
    <name evidence="2" type="ORF">IAC58_05725</name>
</gene>
<dbReference type="EMBL" id="JADIMY010000115">
    <property type="protein sequence ID" value="MBO8428021.1"/>
    <property type="molecule type" value="Genomic_DNA"/>
</dbReference>
<feature type="coiled-coil region" evidence="1">
    <location>
        <begin position="86"/>
        <end position="134"/>
    </location>
</feature>
<feature type="coiled-coil region" evidence="1">
    <location>
        <begin position="2697"/>
        <end position="2745"/>
    </location>
</feature>
<feature type="coiled-coil region" evidence="1">
    <location>
        <begin position="612"/>
        <end position="703"/>
    </location>
</feature>
<protein>
    <submittedName>
        <fullName evidence="2">Uncharacterized protein</fullName>
    </submittedName>
</protein>
<evidence type="ECO:0000256" key="1">
    <source>
        <dbReference type="SAM" id="Coils"/>
    </source>
</evidence>
<feature type="coiled-coil region" evidence="1">
    <location>
        <begin position="1647"/>
        <end position="1681"/>
    </location>
</feature>
<proteinExistence type="predicted"/>
<sequence>MEVFFKNLNKSRIVAIILLITQSVCILPSQEIILNNKYSKIRLEQYLSRADREKNAQDWQRVAEEGILLAMSEWESANIYLRETNYEKYEDEYKRAYDEFETVKNSEFAAWYMNKRLHEENDLKRSEIAQLLSEKSEEYKKKYEGKGAEGGEIAKSKEEWESYATEIVENYMGELAKKNQSVLVEIIRDLKEQPFTDEELATIYTRVVNEYEDRVYEEYGRIYVAEKNQLMSVLLYDTKSTKKLSAAQAAEEIAKETAKAVKQEADIAMNELFEGFNATIGTVEEDELEIQRTNWLNDFQKAFEESIGKWNEAERQFLAERSEWEMSATEVYEANEKAWAEGYKILQQKRDAWFEEIAQKLEEGRKEWDMSEEQLSSQLETAYQEMYATLQKERDGKEKKLDMQISIYNQSREMLDIVASALEGVAETFNVNYYEGRYAYWKTENNDEPSDEMKKNIDELFEIINSFKKEEKPGQFFNDDSKIEKAIILVQKLIPLCSKSDINIKRELESLITVDGNDGWLKYLKEYKAKTLKAKEELYKLTGCIYNTEANNQNKDLVFFNELDYEIIKANVDLEYWTEEYEVANAVREYSESKDSTTETSETTQKRLTDAIQAYKVALDSYEAAVIALENNKSTVEKEQETVDEKYKELNEAKIKLEEEKRAYSELLVVYLGGEANSLKEKIKSLIVEYENLKTKSNEEELKEYYNALIEYTNEDIKQKYFEAKKNIENGTVQGSLSITKAEEYKKEITDYINNLDFDKELTFLNEYIEKITIYCGENAYTLSNYLDEYTIRFSDKNREETITKEEQERIDLEKKQYENIIKKYLIAIEDFWNRELTKKTKALNYLKNGKFEREADIKTEEERKEIEIKNYLNAIINAKTEWEENVDYDFTKYNELFTKIENIKEKSKNELIPTIQEEIKRDEDFRKLMKGQDIFNCQILMDWIACDAQILNEKEFEEENMQDNIKELYYSYALNKPTNHSEAVTLINNKINKTNIENLTKETVYEFVDELRTYESGLNVYGKAALENYISSIIDYVSAKTVYEQKSELNDLKKQREEIIKNIAIKTNEYNKATILVNYGITDLKTVLEVMMISESGDKQPLYEKTGKELEEYAAYLIMTKLYSGDLEKCNNKKDIKNLIVDNFEKIAEKEKENSWEIIFNNLSDEIKSQICQNIYDIYYFNKASDSYEPYVNALNDFISLQQGPDGLHLAVDFEGISEELVQLVKANNFIFDYFTLSQQVIDLTSRIEDIEIKIMATSEERKFLKDRIKEYTLQISETVKELEEMRNESESTGENSEINNLLKQIEDIEQQKITDETRLNEILSLESEKAGLENQKSVAEGLYNDLIFEDEKGNNWASILKDYSIEDIMWLTMYLAGEKQFFIFLQTDHEDYEDIKIKLGEKIGEKLTETDISYIESYKKVNRIVDRYCSLVDGNIEVWINSIDENLTENEKTKIKDILNGTDFASNYYTYENDRQYILSSTGVGQIVYNRLNEFSNKISKDVLDLCKEQNDELKKLQVDLNFIDFQISAIMKDDVSWIEISKGNGLKSDSSMDEKTRDALSKWLDNNPNPYENILDEKLETSIDHLRWLTEDSFFAANNVIDIDSVPGVVNPYSEKLNKAYSKYLSVNDCSLLVKDIISTNNSYKIANEERKQIEEMIEVSKNNLKKAEDVLKQKTKSWVESVNKLIKETDEYNTNVENADAFFTLLKLAEKNKRIAQEKLDYASSIYLKDLGEVAEKEYVSPQEKEIIVKFSLDKAKVRVDVLCKLKDEKYEASEEYTKAMTKYQESVKKHYEVKRIKIETDKSLAVQEDIVRECDAKLQEAYAAINNTEEITSIAKDSNTAKYVYIEKNTDGSYIIRLRKEGDGKCSDEFNNYIVKKAVSERIPGGYRNISQAMYDARQWFISVTEKTDDYRKNLMLAAIYIKGNMGDYNLNTDNIPTEECQGIDFVELMNKYKAEVVEQAYKDIISTKEGQEDLAKYLLYNYEEDNKNGVLRNVFTEQYIETSYRTKVYERVMQDVNSRHSELVSESIAFAALASEYTFIAACCGWPACLIPAAVAAGFAIASGTMAYKAGVLKNDVVKQAEIVIGTVGDIFDIEKEKNESYLKGILEVKTNLELQWSNLNLMYTGSSTNETGKVNITEESVQTALKERTRNLCCDYSTMIENLYTEDVLKASGATKETSISEAIDKVNFWYSIQENEAKTELEKVISDLKEEQRGNQEIYEAKLNENAELTKDQKKKLHELALRVSDKTLTAEAREEAKKAFEDYKAELLENSGGQYKSQLTELAKNTFGRGTWSTDIYLKDMHLLWRDLYPENIDLTSATETYTGEIIQNFKSIILEQFDAATNIQLIKLQEEQNKERKQLATKRKNWEDQMAVLVTIAEGEWDKAGESLVSGYNNWRKAFETEFNEKNAGWYGNYETFLQAKQEWINEQYLYAVNVANADVIEQSGLDVESTIAAALAATEITKLNYEPIEAEKYTENLIGKTGLNQIMNNMESLENKGTNASITRKHGYKTNTSSMDVMLQAEQTLLTIEEDMKDTAAKLAAEQANRIVEQTIAASMERIEVENEGMREWEETLVRNNGYSVNGTSITRNAIVDSTIQGGVYESQTVVYYQDFTTSKPTLTVSLTGTMLEGLTNSTIMKLVSQANSEIRKWNTEIFGDTEKDENGNVVQKYWTIPRSGSKTIHDAGIAEVKTKYEQLAADENNKKDKARYEELTKKEYDKLGDDEKEELNDLSRKLITVRDGKLGEWIGYAPLFRSGKKGDRLDLEKSRESNVVDKGLGQMGAIMLDFQWNSMKANQGWTKLALPMYDQPLWRANGSFFEPPTIRGVSGIVFEIVGTAIGQKWFSYADDLIFAAIDAGGGFKSAEEIGLELAKTAAASAVSAGMGAASNALGDLAGEALQGAGKFANFAAQAGISMTTNYATTVTDSAINSFYIGGDGLAFNTDGFTKSLFSADTFGSAIGAGVTGGIGAITLRDGNNISLNNKVFNEDGIKALNGIPGGLVQNGATLALGGNATFNLASAYGVGMLELSFGKNGIKGKFGMGGTNISVQNLRNAIAGYKEASKVTEWKYGSTETSSTLNSINMLGYTTSRMNNQVAKDIWNEKLAVEYGNTGNDLGNYTVGQNKIVLSENLLGGGREASAKLASVVSHEGTHYKGTRIEAIARLAGAETYLQLNQKFTLQADTSFSIEMLSGIMNADNWKENTGEVDHWKVQPYRDEFGFLQFIKEEDGRDDYYIDTKDGEFKILEADEKSDEDMISEVWLQNGLEMPYYQRYILEFERIINTMTTPTIDDKLKRNLGLYGIVASNGLFNGDNLNEDDFNTFADNMPYFEGLGYYIDISDINDKLRESYKGQAVMRNADSRYIIKSSSIKKFNGANIFEILSFGICETLGYSINIEGSVQIEPNDYLVSVDRLENEPKVIEAPEGNYYKSLQNKKLKRQPVIPYNEGIRDRSGIGGACVDVVTSLFDFTIGAARAYRLGDYAVETWQDQFDSGNNYFTIQAYCVDSYDPVKNTTNYRYKYLSQNDRKFKDKVKSAKKKYEKGVDYVY</sequence>